<protein>
    <submittedName>
        <fullName evidence="1">Uncharacterized protein</fullName>
    </submittedName>
</protein>
<dbReference type="EMBL" id="JAEPLE010000006">
    <property type="protein sequence ID" value="MBO6988843.1"/>
    <property type="molecule type" value="Genomic_DNA"/>
</dbReference>
<evidence type="ECO:0000313" key="1">
    <source>
        <dbReference type="EMBL" id="MBO6988843.1"/>
    </source>
</evidence>
<comment type="caution">
    <text evidence="1">The sequence shown here is derived from an EMBL/GenBank/DDBJ whole genome shotgun (WGS) entry which is preliminary data.</text>
</comment>
<name>A0A9D9C0B1_PROMR</name>
<sequence length="62" mass="7341">MTDKCYQLAKDLLEISGFIYHHEYSSFEQLEELLKTESKLMMLLALEIKADVNGRNKRYLLD</sequence>
<organism evidence="1">
    <name type="scientific">Prochlorococcus marinus XMU1424</name>
    <dbReference type="NCBI Taxonomy" id="2774497"/>
    <lineage>
        <taxon>Bacteria</taxon>
        <taxon>Bacillati</taxon>
        <taxon>Cyanobacteriota</taxon>
        <taxon>Cyanophyceae</taxon>
        <taxon>Synechococcales</taxon>
        <taxon>Prochlorococcaceae</taxon>
        <taxon>Prochlorococcus</taxon>
    </lineage>
</organism>
<gene>
    <name evidence="1" type="ORF">JJ833_08275</name>
</gene>
<dbReference type="AlphaFoldDB" id="A0A9D9C0B1"/>
<accession>A0A9D9C0B1</accession>
<reference evidence="1" key="1">
    <citation type="journal article" date="2021" name="Front. Mar. Sci.">
        <title>Genomes of Diverse Isolates of Prochlorococcus High-Light-Adapted Clade II in the Western Pacific Ocean.</title>
        <authorList>
            <person name="Yan W."/>
            <person name="Feng X."/>
            <person name="Zhang W."/>
            <person name="Nawaz M.Z."/>
            <person name="Luo T."/>
            <person name="Zhang R."/>
            <person name="Jiao N."/>
        </authorList>
    </citation>
    <scope>NUCLEOTIDE SEQUENCE</scope>
    <source>
        <strain evidence="1">XMU1424</strain>
    </source>
</reference>
<proteinExistence type="predicted"/>